<accession>A0ABW9MWA9</accession>
<organism evidence="2 3">
    <name type="scientific">Anaerococcus cruorum</name>
    <dbReference type="NCBI Taxonomy" id="3115617"/>
    <lineage>
        <taxon>Bacteria</taxon>
        <taxon>Bacillati</taxon>
        <taxon>Bacillota</taxon>
        <taxon>Tissierellia</taxon>
        <taxon>Tissierellales</taxon>
        <taxon>Peptoniphilaceae</taxon>
        <taxon>Anaerococcus</taxon>
    </lineage>
</organism>
<dbReference type="RefSeq" id="WP_410032830.1">
    <property type="nucleotide sequence ID" value="NZ_JBGMEH010000006.1"/>
</dbReference>
<evidence type="ECO:0000313" key="2">
    <source>
        <dbReference type="EMBL" id="MFO3716096.1"/>
    </source>
</evidence>
<keyword evidence="3" id="KW-1185">Reference proteome</keyword>
<comment type="caution">
    <text evidence="2">The sequence shown here is derived from an EMBL/GenBank/DDBJ whole genome shotgun (WGS) entry which is preliminary data.</text>
</comment>
<name>A0ABW9MWA9_9FIRM</name>
<feature type="domain" description="Nucleotide modification associated" evidence="1">
    <location>
        <begin position="22"/>
        <end position="86"/>
    </location>
</feature>
<protein>
    <submittedName>
        <fullName evidence="2">Nucleotide modification associated domain-containing protein</fullName>
    </submittedName>
</protein>
<dbReference type="Proteomes" id="UP001638015">
    <property type="component" value="Unassembled WGS sequence"/>
</dbReference>
<evidence type="ECO:0000259" key="1">
    <source>
        <dbReference type="Pfam" id="PF07659"/>
    </source>
</evidence>
<proteinExistence type="predicted"/>
<evidence type="ECO:0000313" key="3">
    <source>
        <dbReference type="Proteomes" id="UP001638015"/>
    </source>
</evidence>
<sequence length="129" mass="15210">MNERYEIFKKLNEESLELYKAKNADYGNSFSKSYKEFGLTAPIIRMSDKLERLKTLSKQDAKVKDESIKDTLIDLSNYAFMTVIEMECESNDFIFSPLTDYEKTLINLNRKGMEYKLNEEYTEGRKLNI</sequence>
<reference evidence="2 3" key="1">
    <citation type="journal article" date="2025" name="Anaerobe">
        <title>Description of Anaerococcus kampingiae sp. nov., Anaerococcus groningensis sp. nov., Anaerococcus martiniensis sp. nov., and Anaerococcus cruorum sp. nov., isolated from human clinical specimens.</title>
        <authorList>
            <person name="Boiten K.E."/>
            <person name="Meijer J."/>
            <person name="van Wezel E.M."/>
            <person name="Veloo A.C.M."/>
        </authorList>
    </citation>
    <scope>NUCLEOTIDE SEQUENCE [LARGE SCALE GENOMIC DNA]</scope>
    <source>
        <strain evidence="2 3">ENR1039</strain>
    </source>
</reference>
<dbReference type="Pfam" id="PF07659">
    <property type="entry name" value="DUF1599"/>
    <property type="match status" value="1"/>
</dbReference>
<dbReference type="EMBL" id="JBGMEH010000006">
    <property type="protein sequence ID" value="MFO3716096.1"/>
    <property type="molecule type" value="Genomic_DNA"/>
</dbReference>
<dbReference type="InterPro" id="IPR011630">
    <property type="entry name" value="DUF1599"/>
</dbReference>
<gene>
    <name evidence="2" type="ORF">ACCQ40_04755</name>
</gene>